<evidence type="ECO:0000313" key="2">
    <source>
        <dbReference type="Proteomes" id="UP000272528"/>
    </source>
</evidence>
<proteinExistence type="predicted"/>
<dbReference type="PANTHER" id="PTHR21485:SF6">
    <property type="entry name" value="N-ACYLNEURAMINATE CYTIDYLYLTRANSFERASE-RELATED"/>
    <property type="match status" value="1"/>
</dbReference>
<dbReference type="CDD" id="cd02513">
    <property type="entry name" value="CMP-NeuAc_Synthase"/>
    <property type="match status" value="1"/>
</dbReference>
<name>A0A3Q8X1S8_9BACL</name>
<gene>
    <name evidence="1" type="ORF">EJC50_01620</name>
</gene>
<sequence>MIKGQKVLAIIPARGGSKGLPNKNIRLLQGKPLIAWSIEAAAQSQYVDTCIVTTDSFEIAAAATEWGGQVPFMRPSELAQDDTPGMLPILHALRMVKGYDIVLLLQPTSPLRTAEDIDHCLEQLVASRAWSVVSVTENDKPLSWMYQLGDEQQTLVKAIPGLENVLQRQDAAKIYVLNGAVYAAYIPYLLSNESFMYEGTAGYVMPKERSVDIDTMIDFIVAESLLQIRN</sequence>
<organism evidence="1 2">
    <name type="scientific">Paenibacillus albus</name>
    <dbReference type="NCBI Taxonomy" id="2495582"/>
    <lineage>
        <taxon>Bacteria</taxon>
        <taxon>Bacillati</taxon>
        <taxon>Bacillota</taxon>
        <taxon>Bacilli</taxon>
        <taxon>Bacillales</taxon>
        <taxon>Paenibacillaceae</taxon>
        <taxon>Paenibacillus</taxon>
    </lineage>
</organism>
<dbReference type="RefSeq" id="WP_126011691.1">
    <property type="nucleotide sequence ID" value="NZ_CP034437.1"/>
</dbReference>
<dbReference type="InterPro" id="IPR029044">
    <property type="entry name" value="Nucleotide-diphossugar_trans"/>
</dbReference>
<reference evidence="2" key="1">
    <citation type="submission" date="2018-12" db="EMBL/GenBank/DDBJ databases">
        <title>Genome sequence of Peanibacillus sp.</title>
        <authorList>
            <person name="Subramani G."/>
            <person name="Srinivasan S."/>
            <person name="Kim M.K."/>
        </authorList>
    </citation>
    <scope>NUCLEOTIDE SEQUENCE [LARGE SCALE GENOMIC DNA]</scope>
    <source>
        <strain evidence="2">18JY67-1</strain>
    </source>
</reference>
<accession>A0A3Q8X1S8</accession>
<dbReference type="KEGG" id="palb:EJC50_01620"/>
<protein>
    <submittedName>
        <fullName evidence="1">Acylneuraminate cytidylyltransferase family protein</fullName>
    </submittedName>
</protein>
<dbReference type="OrthoDB" id="9805604at2"/>
<dbReference type="SUPFAM" id="SSF53448">
    <property type="entry name" value="Nucleotide-diphospho-sugar transferases"/>
    <property type="match status" value="1"/>
</dbReference>
<keyword evidence="2" id="KW-1185">Reference proteome</keyword>
<dbReference type="PANTHER" id="PTHR21485">
    <property type="entry name" value="HAD SUPERFAMILY MEMBERS CMAS AND KDSC"/>
    <property type="match status" value="1"/>
</dbReference>
<dbReference type="InterPro" id="IPR050793">
    <property type="entry name" value="CMP-NeuNAc_synthase"/>
</dbReference>
<dbReference type="GO" id="GO:0008781">
    <property type="term" value="F:N-acylneuraminate cytidylyltransferase activity"/>
    <property type="evidence" value="ECO:0007669"/>
    <property type="project" value="TreeGrafter"/>
</dbReference>
<keyword evidence="1" id="KW-0808">Transferase</keyword>
<evidence type="ECO:0000313" key="1">
    <source>
        <dbReference type="EMBL" id="AZN38511.1"/>
    </source>
</evidence>
<dbReference type="Gene3D" id="3.90.550.10">
    <property type="entry name" value="Spore Coat Polysaccharide Biosynthesis Protein SpsA, Chain A"/>
    <property type="match status" value="1"/>
</dbReference>
<dbReference type="InterPro" id="IPR003329">
    <property type="entry name" value="Cytidylyl_trans"/>
</dbReference>
<dbReference type="EMBL" id="CP034437">
    <property type="protein sequence ID" value="AZN38511.1"/>
    <property type="molecule type" value="Genomic_DNA"/>
</dbReference>
<dbReference type="Proteomes" id="UP000272528">
    <property type="component" value="Chromosome"/>
</dbReference>
<dbReference type="Pfam" id="PF02348">
    <property type="entry name" value="CTP_transf_3"/>
    <property type="match status" value="1"/>
</dbReference>
<keyword evidence="1" id="KW-0548">Nucleotidyltransferase</keyword>
<dbReference type="AlphaFoldDB" id="A0A3Q8X1S8"/>